<evidence type="ECO:0000256" key="1">
    <source>
        <dbReference type="SAM" id="Phobius"/>
    </source>
</evidence>
<evidence type="ECO:0000313" key="2">
    <source>
        <dbReference type="EMBL" id="MCL1634794.1"/>
    </source>
</evidence>
<comment type="caution">
    <text evidence="2">The sequence shown here is derived from an EMBL/GenBank/DDBJ whole genome shotgun (WGS) entry which is preliminary data.</text>
</comment>
<feature type="transmembrane region" description="Helical" evidence="1">
    <location>
        <begin position="72"/>
        <end position="92"/>
    </location>
</feature>
<proteinExistence type="predicted"/>
<keyword evidence="1" id="KW-0812">Transmembrane</keyword>
<feature type="transmembrane region" description="Helical" evidence="1">
    <location>
        <begin position="34"/>
        <end position="51"/>
    </location>
</feature>
<keyword evidence="1" id="KW-1133">Transmembrane helix</keyword>
<reference evidence="2 3" key="1">
    <citation type="submission" date="2022-05" db="EMBL/GenBank/DDBJ databases">
        <title>Luteimonas sp. SX5, whole genome shotgun sequencing project.</title>
        <authorList>
            <person name="Zhao G."/>
            <person name="Shen L."/>
        </authorList>
    </citation>
    <scope>NUCLEOTIDE SEQUENCE [LARGE SCALE GENOMIC DNA]</scope>
    <source>
        <strain evidence="2 3">SX5</strain>
    </source>
</reference>
<dbReference type="EMBL" id="JAMBEP010000001">
    <property type="protein sequence ID" value="MCL1634794.1"/>
    <property type="molecule type" value="Genomic_DNA"/>
</dbReference>
<evidence type="ECO:0008006" key="4">
    <source>
        <dbReference type="Google" id="ProtNLM"/>
    </source>
</evidence>
<accession>A0ABT0MIV5</accession>
<keyword evidence="1" id="KW-0472">Membrane</keyword>
<evidence type="ECO:0000313" key="3">
    <source>
        <dbReference type="Proteomes" id="UP001431217"/>
    </source>
</evidence>
<dbReference type="Proteomes" id="UP001431217">
    <property type="component" value="Unassembled WGS sequence"/>
</dbReference>
<protein>
    <recommendedName>
        <fullName evidence="4">DUF202 domain-containing protein</fullName>
    </recommendedName>
</protein>
<dbReference type="RefSeq" id="WP_249473452.1">
    <property type="nucleotide sequence ID" value="NZ_JAMBEP010000001.1"/>
</dbReference>
<keyword evidence="3" id="KW-1185">Reference proteome</keyword>
<organism evidence="2 3">
    <name type="scientific">Luteimonas galliterrae</name>
    <dbReference type="NCBI Taxonomy" id="2940486"/>
    <lineage>
        <taxon>Bacteria</taxon>
        <taxon>Pseudomonadati</taxon>
        <taxon>Pseudomonadota</taxon>
        <taxon>Gammaproteobacteria</taxon>
        <taxon>Lysobacterales</taxon>
        <taxon>Lysobacteraceae</taxon>
        <taxon>Luteimonas</taxon>
    </lineage>
</organism>
<sequence length="99" mass="10497">MYEADTLAPALPAEVATGLEGKADVFMLGDSGNTGLGMVILGLALLLRSIYRYWRVGHGIEHGRYVARRRGTLVASLGLFVLGGLTAVWLSIRSAPAPT</sequence>
<gene>
    <name evidence="2" type="ORF">M2650_09145</name>
</gene>
<name>A0ABT0MIV5_9GAMM</name>